<dbReference type="PANTHER" id="PTHR47518">
    <property type="entry name" value="SERPENTINE RECEPTOR CLASS EPSILON-13-RELATED"/>
    <property type="match status" value="1"/>
</dbReference>
<feature type="transmembrane region" description="Helical" evidence="5">
    <location>
        <begin position="81"/>
        <end position="102"/>
    </location>
</feature>
<feature type="transmembrane region" description="Helical" evidence="5">
    <location>
        <begin position="200"/>
        <end position="220"/>
    </location>
</feature>
<dbReference type="InterPro" id="IPR052854">
    <property type="entry name" value="Serpentine_rcpt_epsilon"/>
</dbReference>
<evidence type="ECO:0000256" key="5">
    <source>
        <dbReference type="SAM" id="Phobius"/>
    </source>
</evidence>
<keyword evidence="4 5" id="KW-0472">Membrane</keyword>
<dbReference type="InterPro" id="IPR019408">
    <property type="entry name" value="7TM_GPCR_serpentine_rcpt_Srab"/>
</dbReference>
<keyword evidence="6" id="KW-1185">Reference proteome</keyword>
<accession>A0A0K0F193</accession>
<dbReference type="Proteomes" id="UP000035680">
    <property type="component" value="Unassembled WGS sequence"/>
</dbReference>
<dbReference type="AlphaFoldDB" id="A0A0K0F193"/>
<feature type="transmembrane region" description="Helical" evidence="5">
    <location>
        <begin position="114"/>
        <end position="134"/>
    </location>
</feature>
<evidence type="ECO:0000313" key="7">
    <source>
        <dbReference type="WBParaSite" id="SVE_0256300.1"/>
    </source>
</evidence>
<dbReference type="GO" id="GO:0016020">
    <property type="term" value="C:membrane"/>
    <property type="evidence" value="ECO:0007669"/>
    <property type="project" value="UniProtKB-SubCell"/>
</dbReference>
<dbReference type="WBParaSite" id="SVE_0256300.1">
    <property type="protein sequence ID" value="SVE_0256300.1"/>
    <property type="gene ID" value="SVE_0256300"/>
</dbReference>
<evidence type="ECO:0000256" key="4">
    <source>
        <dbReference type="ARBA" id="ARBA00023136"/>
    </source>
</evidence>
<reference evidence="6" key="1">
    <citation type="submission" date="2014-07" db="EMBL/GenBank/DDBJ databases">
        <authorList>
            <person name="Martin A.A"/>
            <person name="De Silva N."/>
        </authorList>
    </citation>
    <scope>NUCLEOTIDE SEQUENCE</scope>
</reference>
<feature type="transmembrane region" description="Helical" evidence="5">
    <location>
        <begin position="48"/>
        <end position="69"/>
    </location>
</feature>
<dbReference type="Pfam" id="PF10292">
    <property type="entry name" value="7TM_GPCR_Srab"/>
    <property type="match status" value="1"/>
</dbReference>
<evidence type="ECO:0000256" key="1">
    <source>
        <dbReference type="ARBA" id="ARBA00004141"/>
    </source>
</evidence>
<feature type="transmembrane region" description="Helical" evidence="5">
    <location>
        <begin position="6"/>
        <end position="27"/>
    </location>
</feature>
<evidence type="ECO:0000313" key="6">
    <source>
        <dbReference type="Proteomes" id="UP000035680"/>
    </source>
</evidence>
<evidence type="ECO:0000256" key="3">
    <source>
        <dbReference type="ARBA" id="ARBA00022989"/>
    </source>
</evidence>
<keyword evidence="2 5" id="KW-0812">Transmembrane</keyword>
<sequence length="257" mass="30481">MALVEIFKYLTVLITLLLGIFNVALYFTTVIQVKKSNKYHINFRMLHFFMVNGIFIVALTSIMMSSYQLEVKTPDNTTYNFILMNIEIFGMSWYNNCLRMVIFERGIATIFCSVYEYYTSIFFSIMYGSVLLTVSGTTVILNNSFIYIKNTFEYIFTLTDVIIIFITIYLIIYNRNLRKNRRYGEGLPENHQLTENFKSLTALLPILIVNTIFQLFWTLLKLVYTQSYNNNYEFFQYFYRMVSLITKKRQKTSLKDS</sequence>
<reference evidence="7" key="2">
    <citation type="submission" date="2015-08" db="UniProtKB">
        <authorList>
            <consortium name="WormBaseParasite"/>
        </authorList>
    </citation>
    <scope>IDENTIFICATION</scope>
</reference>
<dbReference type="PANTHER" id="PTHR47518:SF8">
    <property type="entry name" value="G PROTEIN-COUPLED RECEPTOR"/>
    <property type="match status" value="1"/>
</dbReference>
<name>A0A0K0F193_STRVS</name>
<keyword evidence="3 5" id="KW-1133">Transmembrane helix</keyword>
<proteinExistence type="predicted"/>
<feature type="transmembrane region" description="Helical" evidence="5">
    <location>
        <begin position="154"/>
        <end position="173"/>
    </location>
</feature>
<protein>
    <submittedName>
        <fullName evidence="7">7TM_GPCR_Srx domain-containing protein</fullName>
    </submittedName>
</protein>
<comment type="subcellular location">
    <subcellularLocation>
        <location evidence="1">Membrane</location>
        <topology evidence="1">Multi-pass membrane protein</topology>
    </subcellularLocation>
</comment>
<evidence type="ECO:0000256" key="2">
    <source>
        <dbReference type="ARBA" id="ARBA00022692"/>
    </source>
</evidence>
<organism evidence="6 7">
    <name type="scientific">Strongyloides venezuelensis</name>
    <name type="common">Threadworm</name>
    <dbReference type="NCBI Taxonomy" id="75913"/>
    <lineage>
        <taxon>Eukaryota</taxon>
        <taxon>Metazoa</taxon>
        <taxon>Ecdysozoa</taxon>
        <taxon>Nematoda</taxon>
        <taxon>Chromadorea</taxon>
        <taxon>Rhabditida</taxon>
        <taxon>Tylenchina</taxon>
        <taxon>Panagrolaimomorpha</taxon>
        <taxon>Strongyloidoidea</taxon>
        <taxon>Strongyloididae</taxon>
        <taxon>Strongyloides</taxon>
    </lineage>
</organism>